<dbReference type="GO" id="GO:0042597">
    <property type="term" value="C:periplasmic space"/>
    <property type="evidence" value="ECO:0007669"/>
    <property type="project" value="UniProtKB-SubCell"/>
</dbReference>
<dbReference type="STRING" id="399550.Smar_0071"/>
<dbReference type="RefSeq" id="WP_011838375.1">
    <property type="nucleotide sequence ID" value="NC_009033.1"/>
</dbReference>
<dbReference type="OrthoDB" id="10037at2157"/>
<comment type="similarity">
    <text evidence="2">Belongs to the bacterial solute-binding protein SsuA/TauA family.</text>
</comment>
<dbReference type="PANTHER" id="PTHR30024:SF47">
    <property type="entry name" value="TAURINE-BINDING PERIPLASMIC PROTEIN"/>
    <property type="match status" value="1"/>
</dbReference>
<keyword evidence="4" id="KW-0472">Membrane</keyword>
<dbReference type="Gene3D" id="3.40.190.10">
    <property type="entry name" value="Periplasmic binding protein-like II"/>
    <property type="match status" value="2"/>
</dbReference>
<dbReference type="eggNOG" id="arCOG01803">
    <property type="taxonomic scope" value="Archaea"/>
</dbReference>
<dbReference type="InterPro" id="IPR015168">
    <property type="entry name" value="SsuA/THI5"/>
</dbReference>
<keyword evidence="4" id="KW-1133">Transmembrane helix</keyword>
<protein>
    <submittedName>
        <fullName evidence="6">ABC-type nitrate/sulfonate/bicarbonate transport systems periplasmic components-like protein</fullName>
    </submittedName>
</protein>
<evidence type="ECO:0000313" key="7">
    <source>
        <dbReference type="Proteomes" id="UP000000254"/>
    </source>
</evidence>
<reference evidence="7" key="1">
    <citation type="journal article" date="2009" name="BMC Genomics">
        <title>The complete genome sequence of Staphylothermus marinus reveals differences in sulfur metabolism among heterotrophic Crenarchaeota.</title>
        <authorList>
            <person name="Anderson I.J."/>
            <person name="Dharmarajan L."/>
            <person name="Rodriguez J."/>
            <person name="Hooper S."/>
            <person name="Porat I."/>
            <person name="Ulrich L.E."/>
            <person name="Elkins J.G."/>
            <person name="Mavromatis K."/>
            <person name="Sun H."/>
            <person name="Land M."/>
            <person name="Lapidus A."/>
            <person name="Lucas S."/>
            <person name="Barry K."/>
            <person name="Huber H."/>
            <person name="Zhulin I.B."/>
            <person name="Whitman W.B."/>
            <person name="Mukhopadhyay B."/>
            <person name="Woese C."/>
            <person name="Bristow J."/>
            <person name="Kyrpides N."/>
        </authorList>
    </citation>
    <scope>NUCLEOTIDE SEQUENCE [LARGE SCALE GENOMIC DNA]</scope>
    <source>
        <strain evidence="7">ATCC 43588 / DSM 3639 / JCM 9404 / F1</strain>
    </source>
</reference>
<dbReference type="GeneID" id="4907462"/>
<evidence type="ECO:0000259" key="5">
    <source>
        <dbReference type="Pfam" id="PF09084"/>
    </source>
</evidence>
<feature type="transmembrane region" description="Helical" evidence="4">
    <location>
        <begin position="7"/>
        <end position="24"/>
    </location>
</feature>
<organism evidence="6 7">
    <name type="scientific">Staphylothermus marinus (strain ATCC 43588 / DSM 3639 / JCM 9404 / F1)</name>
    <dbReference type="NCBI Taxonomy" id="399550"/>
    <lineage>
        <taxon>Archaea</taxon>
        <taxon>Thermoproteota</taxon>
        <taxon>Thermoprotei</taxon>
        <taxon>Desulfurococcales</taxon>
        <taxon>Desulfurococcaceae</taxon>
        <taxon>Staphylothermus</taxon>
    </lineage>
</organism>
<keyword evidence="7" id="KW-1185">Reference proteome</keyword>
<feature type="domain" description="SsuA/THI5-like" evidence="5">
    <location>
        <begin position="47"/>
        <end position="250"/>
    </location>
</feature>
<evidence type="ECO:0000256" key="4">
    <source>
        <dbReference type="SAM" id="Phobius"/>
    </source>
</evidence>
<dbReference type="PANTHER" id="PTHR30024">
    <property type="entry name" value="ALIPHATIC SULFONATES-BINDING PROTEIN-RELATED"/>
    <property type="match status" value="1"/>
</dbReference>
<reference evidence="6 7" key="2">
    <citation type="journal article" date="2009" name="Stand. Genomic Sci.">
        <title>Complete genome sequence of Staphylothermus marinus Stetter and Fiala 1986 type strain F1.</title>
        <authorList>
            <person name="Anderson I.J."/>
            <person name="Sun H."/>
            <person name="Lapidus A."/>
            <person name="Copeland A."/>
            <person name="Glavina Del Rio T."/>
            <person name="Tice H."/>
            <person name="Dalin E."/>
            <person name="Lucas S."/>
            <person name="Barry K."/>
            <person name="Land M."/>
            <person name="Richardson P."/>
            <person name="Huber H."/>
            <person name="Kyrpides N.C."/>
        </authorList>
    </citation>
    <scope>NUCLEOTIDE SEQUENCE [LARGE SCALE GENOMIC DNA]</scope>
    <source>
        <strain evidence="7">ATCC 43588 / DSM 3639 / JCM 9404 / F1</strain>
    </source>
</reference>
<keyword evidence="4" id="KW-0812">Transmembrane</keyword>
<dbReference type="AlphaFoldDB" id="A3DKM4"/>
<sequence>MITKKRILAIIIVIVVVVGSLYYLDAQASLRKNIVRLVVGVELNDHSAAFWVALDKGYFRDLGLDVEYKTFSTGLELAVALSRGDFDIALACIGPVMVMYSRGVPVILVAMTHLNGYSMIIGTKINNIHQLNGAKASVSGPGSPVWLIAHMFMEKYNVSFTLVKMPPFIAVNALLNHQVSISFLPEHYATLAVKLGGFRALTNQDLWKNMPGSGVFVKKDFLKDHRDLVEKFVYAIYRAILFIKNNPEDAAIIVAKHLASTTEVMADSMKYLDYTVEINVSAIQYYSKLLHKYGAIDHEINVDNFIDISILEDLGLMRHG</sequence>
<dbReference type="SUPFAM" id="SSF53850">
    <property type="entry name" value="Periplasmic binding protein-like II"/>
    <property type="match status" value="1"/>
</dbReference>
<dbReference type="Pfam" id="PF09084">
    <property type="entry name" value="NMT1"/>
    <property type="match status" value="1"/>
</dbReference>
<accession>A3DKM4</accession>
<evidence type="ECO:0000256" key="2">
    <source>
        <dbReference type="ARBA" id="ARBA00010742"/>
    </source>
</evidence>
<proteinExistence type="inferred from homology"/>
<comment type="subcellular location">
    <subcellularLocation>
        <location evidence="1">Periplasm</location>
    </subcellularLocation>
</comment>
<evidence type="ECO:0000256" key="3">
    <source>
        <dbReference type="ARBA" id="ARBA00022729"/>
    </source>
</evidence>
<gene>
    <name evidence="6" type="ordered locus">Smar_0071</name>
</gene>
<dbReference type="HOGENOM" id="CLU_028871_10_0_2"/>
<keyword evidence="3" id="KW-0732">Signal</keyword>
<evidence type="ECO:0000256" key="1">
    <source>
        <dbReference type="ARBA" id="ARBA00004418"/>
    </source>
</evidence>
<dbReference type="EMBL" id="CP000575">
    <property type="protein sequence ID" value="ABN69184.1"/>
    <property type="molecule type" value="Genomic_DNA"/>
</dbReference>
<dbReference type="Proteomes" id="UP000000254">
    <property type="component" value="Chromosome"/>
</dbReference>
<evidence type="ECO:0000313" key="6">
    <source>
        <dbReference type="EMBL" id="ABN69184.1"/>
    </source>
</evidence>
<name>A3DKM4_STAMF</name>
<dbReference type="KEGG" id="smr:Smar_0071"/>